<protein>
    <submittedName>
        <fullName evidence="1">Uncharacterized protein</fullName>
    </submittedName>
</protein>
<keyword evidence="2" id="KW-1185">Reference proteome</keyword>
<dbReference type="EnsemblPlants" id="AVESA.00010b.r2.1DG0171630.1">
    <property type="protein sequence ID" value="AVESA.00010b.r2.1DG0171630.1.CDS"/>
    <property type="gene ID" value="AVESA.00010b.r2.1DG0171630"/>
</dbReference>
<name>A0ACD5U2X5_AVESA</name>
<organism evidence="1 2">
    <name type="scientific">Avena sativa</name>
    <name type="common">Oat</name>
    <dbReference type="NCBI Taxonomy" id="4498"/>
    <lineage>
        <taxon>Eukaryota</taxon>
        <taxon>Viridiplantae</taxon>
        <taxon>Streptophyta</taxon>
        <taxon>Embryophyta</taxon>
        <taxon>Tracheophyta</taxon>
        <taxon>Spermatophyta</taxon>
        <taxon>Magnoliopsida</taxon>
        <taxon>Liliopsida</taxon>
        <taxon>Poales</taxon>
        <taxon>Poaceae</taxon>
        <taxon>BOP clade</taxon>
        <taxon>Pooideae</taxon>
        <taxon>Poodae</taxon>
        <taxon>Poeae</taxon>
        <taxon>Poeae Chloroplast Group 1 (Aveneae type)</taxon>
        <taxon>Aveninae</taxon>
        <taxon>Avena</taxon>
    </lineage>
</organism>
<reference evidence="1" key="2">
    <citation type="submission" date="2025-09" db="UniProtKB">
        <authorList>
            <consortium name="EnsemblPlants"/>
        </authorList>
    </citation>
    <scope>IDENTIFICATION</scope>
</reference>
<accession>A0ACD5U2X5</accession>
<evidence type="ECO:0000313" key="2">
    <source>
        <dbReference type="Proteomes" id="UP001732700"/>
    </source>
</evidence>
<evidence type="ECO:0000313" key="1">
    <source>
        <dbReference type="EnsemblPlants" id="AVESA.00010b.r2.1DG0171630.1.CDS"/>
    </source>
</evidence>
<sequence length="679" mass="73950">MSSEIHVAPHVDSSDHDVVLDNRGIDDDFRSRFSSSGPNRWRLFAMCDPRRDGILGSGPTATVANLLNSVSFSVSRPDRLVMNTCPDPGRGRDYCVVDPSSSSRNPRVNDIYCSELSAPWSDLESLFEHFWSSSSASPSRVGGESFGWWEGKVAGDPRSFAQVAASSAMKEGGGRFGGRGNFAPNRGRGHLVWNREDAQASSSVGPHGSGSGDRWEIAARESEQRRQKAASLVDVSRKNNSSGSPAVMCAFQSPSMGFFYIPDSSTSKQNKERSSSVVISVIEGQATARDVEMEFNIVFGDSWRCTARPIGPNQYIMRLPNPREVERAVYYGASMRLKTIDATVRLSTWTASVGAKAILQKAWVRISNIPLDKRTDSIVFYVGSLVGVSLDLDASTLHKPEFVRVLIGCRDVDLLPAKAEGCLGDNFYDFFFEIDKVVVGGPPKKSSKIPVGGNSAPSPKRARMDQSLTASATATDEASGEQFFGSQTDSVRQHGVQDVEEKGLENEQISDDDSNMLGNELLIESMTREHEASAPMDSPVASNKWLVPCSLSHQAQDIHLSTTEWPSLPVITDVSVDASTPSKDLPSYTVQSPDSASMEEVVVIEDTERFSQRLQAEANVHVMEKVANVSKKRTLEGLLKEDDKVVLNQGASQLMHVAPRVYSRSASRVSPVLMITGGP</sequence>
<proteinExistence type="predicted"/>
<reference evidence="1" key="1">
    <citation type="submission" date="2021-05" db="EMBL/GenBank/DDBJ databases">
        <authorList>
            <person name="Scholz U."/>
            <person name="Mascher M."/>
            <person name="Fiebig A."/>
        </authorList>
    </citation>
    <scope>NUCLEOTIDE SEQUENCE [LARGE SCALE GENOMIC DNA]</scope>
</reference>
<dbReference type="Proteomes" id="UP001732700">
    <property type="component" value="Chromosome 1D"/>
</dbReference>